<dbReference type="KEGG" id="tad:TRIADDRAFT_59153"/>
<protein>
    <recommendedName>
        <fullName evidence="3">Rho-GAP domain-containing protein</fullName>
    </recommendedName>
</protein>
<dbReference type="GeneID" id="6756257"/>
<dbReference type="GO" id="GO:0007165">
    <property type="term" value="P:signal transduction"/>
    <property type="evidence" value="ECO:0007669"/>
    <property type="project" value="InterPro"/>
</dbReference>
<gene>
    <name evidence="4" type="ORF">TRIADDRAFT_59153</name>
</gene>
<proteinExistence type="inferred from homology"/>
<name>B3S4N7_TRIAD</name>
<dbReference type="InterPro" id="IPR039102">
    <property type="entry name" value="FAM13"/>
</dbReference>
<evidence type="ECO:0000256" key="2">
    <source>
        <dbReference type="SAM" id="MobiDB-lite"/>
    </source>
</evidence>
<dbReference type="PROSITE" id="PS50238">
    <property type="entry name" value="RHOGAP"/>
    <property type="match status" value="1"/>
</dbReference>
<dbReference type="InParanoid" id="B3S4N7"/>
<sequence>MDKDLWRTRLRSLVESLPKPNYNLLKYLCKFLVDVSLNEDKNRMTSLALSVIFGPNFFRSPTTPTGFIEQEKLNGLVLRFIQDYDYIFKAEDEISPYDVRRIRVQEANLKKKNVSVQLLKSNEEDPSNQSFYYFSQRIRNEEKRSDKTKYELNNQQRNQDKLSEVSILILIKGFDNRSYVSDGFTPFLSLSESGHSNCSSSSLVVGIRIRNDLEMAIRECIDTYLYAQPALETVNIKDDSELERSDMRTNNLQNQDSLNSSHVPKYLDRPNEATPDGEHQCAGASICSQDCFNWSYVCTNPPSNSISINIGFIPYYDVLNIHTNYRQADIGKSYSPSKAAITKFYKKQDSHIPNEDDGCDISQIIRAETLKNKEINESLNTPSKDAGKLGLSYGILQKCRRNNCMFHRNNNVFNDNLYPDTSTGQQDSLSENIIIAAVENRCMYDKVNAMNVECMIARLKALERINNQVTKDNEDAGVPQNSGSHLLELKLIKEALKDPQRKRNFVEHMLDLLIIKRQEAGRPADLDLMSTKQIRDEKLQLQKILLKYETHFGKPRSECPADGLMDATISSTSGHERTNFHVSSICLSEAQVELRACKLKKKLLQKELKHFENCFSDKNGRKVTKLDRVPLAQQYHEYKLLKAKITKLRIMIDETQSAVNN</sequence>
<dbReference type="PANTHER" id="PTHR15904">
    <property type="entry name" value="FAM13"/>
    <property type="match status" value="1"/>
</dbReference>
<feature type="region of interest" description="Disordered" evidence="2">
    <location>
        <begin position="241"/>
        <end position="263"/>
    </location>
</feature>
<reference evidence="4 5" key="1">
    <citation type="journal article" date="2008" name="Nature">
        <title>The Trichoplax genome and the nature of placozoans.</title>
        <authorList>
            <person name="Srivastava M."/>
            <person name="Begovic E."/>
            <person name="Chapman J."/>
            <person name="Putnam N.H."/>
            <person name="Hellsten U."/>
            <person name="Kawashima T."/>
            <person name="Kuo A."/>
            <person name="Mitros T."/>
            <person name="Salamov A."/>
            <person name="Carpenter M.L."/>
            <person name="Signorovitch A.Y."/>
            <person name="Moreno M.A."/>
            <person name="Kamm K."/>
            <person name="Grimwood J."/>
            <person name="Schmutz J."/>
            <person name="Shapiro H."/>
            <person name="Grigoriev I.V."/>
            <person name="Buss L.W."/>
            <person name="Schierwater B."/>
            <person name="Dellaporta S.L."/>
            <person name="Rokhsar D.S."/>
        </authorList>
    </citation>
    <scope>NUCLEOTIDE SEQUENCE [LARGE SCALE GENOMIC DNA]</scope>
    <source>
        <strain evidence="4 5">Grell-BS-1999</strain>
    </source>
</reference>
<dbReference type="HOGENOM" id="CLU_415241_0_0_1"/>
<keyword evidence="5" id="KW-1185">Reference proteome</keyword>
<evidence type="ECO:0000313" key="4">
    <source>
        <dbReference type="EMBL" id="EDV22664.1"/>
    </source>
</evidence>
<evidence type="ECO:0000259" key="3">
    <source>
        <dbReference type="PROSITE" id="PS50238"/>
    </source>
</evidence>
<dbReference type="PANTHER" id="PTHR15904:SF17">
    <property type="entry name" value="RHO-GAP DOMAIN-CONTAINING PROTEIN"/>
    <property type="match status" value="1"/>
</dbReference>
<comment type="similarity">
    <text evidence="1">Belongs to the FAM13 family.</text>
</comment>
<dbReference type="eggNOG" id="KOG4270">
    <property type="taxonomic scope" value="Eukaryota"/>
</dbReference>
<feature type="compositionally biased region" description="Low complexity" evidence="2">
    <location>
        <begin position="250"/>
        <end position="261"/>
    </location>
</feature>
<dbReference type="FunCoup" id="B3S4N7">
    <property type="interactions" value="814"/>
</dbReference>
<dbReference type="CDD" id="cd00159">
    <property type="entry name" value="RhoGAP"/>
    <property type="match status" value="1"/>
</dbReference>
<dbReference type="Gene3D" id="1.10.555.10">
    <property type="entry name" value="Rho GTPase activation protein"/>
    <property type="match status" value="1"/>
</dbReference>
<evidence type="ECO:0000256" key="1">
    <source>
        <dbReference type="ARBA" id="ARBA00007549"/>
    </source>
</evidence>
<dbReference type="RefSeq" id="XP_002115208.1">
    <property type="nucleotide sequence ID" value="XM_002115172.1"/>
</dbReference>
<dbReference type="CTD" id="6756257"/>
<dbReference type="Pfam" id="PF00620">
    <property type="entry name" value="RhoGAP"/>
    <property type="match status" value="1"/>
</dbReference>
<organism evidence="4 5">
    <name type="scientific">Trichoplax adhaerens</name>
    <name type="common">Trichoplax reptans</name>
    <dbReference type="NCBI Taxonomy" id="10228"/>
    <lineage>
        <taxon>Eukaryota</taxon>
        <taxon>Metazoa</taxon>
        <taxon>Placozoa</taxon>
        <taxon>Uniplacotomia</taxon>
        <taxon>Trichoplacea</taxon>
        <taxon>Trichoplacidae</taxon>
        <taxon>Trichoplax</taxon>
    </lineage>
</organism>
<dbReference type="InterPro" id="IPR008936">
    <property type="entry name" value="Rho_GTPase_activation_prot"/>
</dbReference>
<dbReference type="SUPFAM" id="SSF48350">
    <property type="entry name" value="GTPase activation domain, GAP"/>
    <property type="match status" value="1"/>
</dbReference>
<dbReference type="OrthoDB" id="185175at2759"/>
<dbReference type="InterPro" id="IPR000198">
    <property type="entry name" value="RhoGAP_dom"/>
</dbReference>
<dbReference type="AlphaFoldDB" id="B3S4N7"/>
<dbReference type="InterPro" id="IPR059029">
    <property type="entry name" value="FAM13A_dom"/>
</dbReference>
<evidence type="ECO:0000313" key="5">
    <source>
        <dbReference type="Proteomes" id="UP000009022"/>
    </source>
</evidence>
<feature type="domain" description="Rho-GAP" evidence="3">
    <location>
        <begin position="1"/>
        <end position="88"/>
    </location>
</feature>
<dbReference type="Pfam" id="PF26116">
    <property type="entry name" value="FAM13A"/>
    <property type="match status" value="1"/>
</dbReference>
<dbReference type="EMBL" id="DS985249">
    <property type="protein sequence ID" value="EDV22664.1"/>
    <property type="molecule type" value="Genomic_DNA"/>
</dbReference>
<accession>B3S4N7</accession>
<dbReference type="Proteomes" id="UP000009022">
    <property type="component" value="Unassembled WGS sequence"/>
</dbReference>